<evidence type="ECO:0000259" key="2">
    <source>
        <dbReference type="Pfam" id="PF12728"/>
    </source>
</evidence>
<reference evidence="3 4" key="1">
    <citation type="submission" date="2019-02" db="EMBL/GenBank/DDBJ databases">
        <title>Deep-cultivation of Planctomycetes and their phenomic and genomic characterization uncovers novel biology.</title>
        <authorList>
            <person name="Wiegand S."/>
            <person name="Jogler M."/>
            <person name="Boedeker C."/>
            <person name="Pinto D."/>
            <person name="Vollmers J."/>
            <person name="Rivas-Marin E."/>
            <person name="Kohn T."/>
            <person name="Peeters S.H."/>
            <person name="Heuer A."/>
            <person name="Rast P."/>
            <person name="Oberbeckmann S."/>
            <person name="Bunk B."/>
            <person name="Jeske O."/>
            <person name="Meyerdierks A."/>
            <person name="Storesund J.E."/>
            <person name="Kallscheuer N."/>
            <person name="Luecker S."/>
            <person name="Lage O.M."/>
            <person name="Pohl T."/>
            <person name="Merkel B.J."/>
            <person name="Hornburger P."/>
            <person name="Mueller R.-W."/>
            <person name="Bruemmer F."/>
            <person name="Labrenz M."/>
            <person name="Spormann A.M."/>
            <person name="Op den Camp H."/>
            <person name="Overmann J."/>
            <person name="Amann R."/>
            <person name="Jetten M.S.M."/>
            <person name="Mascher T."/>
            <person name="Medema M.H."/>
            <person name="Devos D.P."/>
            <person name="Kaster A.-K."/>
            <person name="Ovreas L."/>
            <person name="Rohde M."/>
            <person name="Galperin M.Y."/>
            <person name="Jogler C."/>
        </authorList>
    </citation>
    <scope>NUCLEOTIDE SEQUENCE [LARGE SCALE GENOMIC DNA]</scope>
    <source>
        <strain evidence="3 4">Spa11</strain>
    </source>
</reference>
<dbReference type="InterPro" id="IPR041657">
    <property type="entry name" value="HTH_17"/>
</dbReference>
<dbReference type="InterPro" id="IPR010093">
    <property type="entry name" value="SinI_DNA-bd"/>
</dbReference>
<dbReference type="Proteomes" id="UP000316426">
    <property type="component" value="Chromosome"/>
</dbReference>
<evidence type="ECO:0000313" key="3">
    <source>
        <dbReference type="EMBL" id="QDV74557.1"/>
    </source>
</evidence>
<dbReference type="NCBIfam" id="TIGR01764">
    <property type="entry name" value="excise"/>
    <property type="match status" value="1"/>
</dbReference>
<keyword evidence="4" id="KW-1185">Reference proteome</keyword>
<feature type="region of interest" description="Disordered" evidence="1">
    <location>
        <begin position="56"/>
        <end position="76"/>
    </location>
</feature>
<evidence type="ECO:0000256" key="1">
    <source>
        <dbReference type="SAM" id="MobiDB-lite"/>
    </source>
</evidence>
<dbReference type="RefSeq" id="WP_145113065.1">
    <property type="nucleotide sequence ID" value="NZ_CP036349.1"/>
</dbReference>
<dbReference type="Pfam" id="PF12728">
    <property type="entry name" value="HTH_17"/>
    <property type="match status" value="1"/>
</dbReference>
<dbReference type="EMBL" id="CP036349">
    <property type="protein sequence ID" value="QDV74557.1"/>
    <property type="molecule type" value="Genomic_DNA"/>
</dbReference>
<protein>
    <submittedName>
        <fullName evidence="3">Helix-turn-helix domain protein</fullName>
    </submittedName>
</protein>
<dbReference type="KEGG" id="bmei:Spa11_27610"/>
<dbReference type="AlphaFoldDB" id="A0A518K9T2"/>
<feature type="domain" description="Helix-turn-helix" evidence="2">
    <location>
        <begin position="3"/>
        <end position="53"/>
    </location>
</feature>
<gene>
    <name evidence="3" type="ORF">Spa11_27610</name>
</gene>
<sequence length="76" mass="8448">MNTVRATAEKLGVSEKTVRGLIQAGRIEHHRVGLGRGVIRITDQAISDYLQSTRVGLSESSASDRQPRQRLKHLKL</sequence>
<proteinExistence type="predicted"/>
<dbReference type="GO" id="GO:0003677">
    <property type="term" value="F:DNA binding"/>
    <property type="evidence" value="ECO:0007669"/>
    <property type="project" value="InterPro"/>
</dbReference>
<accession>A0A518K9T2</accession>
<organism evidence="3 4">
    <name type="scientific">Botrimarina mediterranea</name>
    <dbReference type="NCBI Taxonomy" id="2528022"/>
    <lineage>
        <taxon>Bacteria</taxon>
        <taxon>Pseudomonadati</taxon>
        <taxon>Planctomycetota</taxon>
        <taxon>Planctomycetia</taxon>
        <taxon>Pirellulales</taxon>
        <taxon>Lacipirellulaceae</taxon>
        <taxon>Botrimarina</taxon>
    </lineage>
</organism>
<name>A0A518K9T2_9BACT</name>
<evidence type="ECO:0000313" key="4">
    <source>
        <dbReference type="Proteomes" id="UP000316426"/>
    </source>
</evidence>